<accession>A0AA88VAS9</accession>
<evidence type="ECO:0000256" key="7">
    <source>
        <dbReference type="ARBA" id="ARBA00023136"/>
    </source>
</evidence>
<evidence type="ECO:0000313" key="9">
    <source>
        <dbReference type="EMBL" id="KAK3005137.1"/>
    </source>
</evidence>
<feature type="transmembrane region" description="Helical" evidence="8">
    <location>
        <begin position="89"/>
        <end position="111"/>
    </location>
</feature>
<feature type="transmembrane region" description="Helical" evidence="8">
    <location>
        <begin position="301"/>
        <end position="318"/>
    </location>
</feature>
<evidence type="ECO:0000256" key="3">
    <source>
        <dbReference type="ARBA" id="ARBA00022475"/>
    </source>
</evidence>
<dbReference type="Pfam" id="PF03222">
    <property type="entry name" value="Trp_Tyr_perm"/>
    <property type="match status" value="1"/>
</dbReference>
<feature type="transmembrane region" description="Helical" evidence="8">
    <location>
        <begin position="12"/>
        <end position="29"/>
    </location>
</feature>
<feature type="transmembrane region" description="Helical" evidence="8">
    <location>
        <begin position="198"/>
        <end position="221"/>
    </location>
</feature>
<dbReference type="PANTHER" id="PTHR32195:SF24">
    <property type="entry name" value="TRYPTOPHAN OR TYROSINE TRANSPORTER PROTEIN"/>
    <property type="match status" value="1"/>
</dbReference>
<reference evidence="9" key="1">
    <citation type="submission" date="2022-12" db="EMBL/GenBank/DDBJ databases">
        <title>Draft genome assemblies for two species of Escallonia (Escalloniales).</title>
        <authorList>
            <person name="Chanderbali A."/>
            <person name="Dervinis C."/>
            <person name="Anghel I."/>
            <person name="Soltis D."/>
            <person name="Soltis P."/>
            <person name="Zapata F."/>
        </authorList>
    </citation>
    <scope>NUCLEOTIDE SEQUENCE</scope>
    <source>
        <strain evidence="9">UCBG64.0493</strain>
        <tissue evidence="9">Leaf</tissue>
    </source>
</reference>
<dbReference type="GO" id="GO:0003333">
    <property type="term" value="P:amino acid transmembrane transport"/>
    <property type="evidence" value="ECO:0007669"/>
    <property type="project" value="InterPro"/>
</dbReference>
<dbReference type="AlphaFoldDB" id="A0AA88VAS9"/>
<feature type="transmembrane region" description="Helical" evidence="8">
    <location>
        <begin position="156"/>
        <end position="178"/>
    </location>
</feature>
<evidence type="ECO:0000256" key="8">
    <source>
        <dbReference type="SAM" id="Phobius"/>
    </source>
</evidence>
<keyword evidence="5 8" id="KW-0812">Transmembrane</keyword>
<proteinExistence type="predicted"/>
<keyword evidence="6 8" id="KW-1133">Transmembrane helix</keyword>
<protein>
    <submittedName>
        <fullName evidence="9">Uncharacterized protein</fullName>
    </submittedName>
</protein>
<dbReference type="PANTHER" id="PTHR32195">
    <property type="entry name" value="OS07G0662800 PROTEIN"/>
    <property type="match status" value="1"/>
</dbReference>
<feature type="transmembrane region" description="Helical" evidence="8">
    <location>
        <begin position="49"/>
        <end position="68"/>
    </location>
</feature>
<sequence length="326" mass="35028">MAQETLGELGGSLATVTYVFLGYTSMIAYSSKSGEILYHLINLPESVSGILFTTLFTILISVGGTRATDQVNQWLTASMIGHLTIYKRTCGTGLLLAIEVLAIMFGGWSGFEGSGDWGKVPATFPVMIFSLVYHDLAPVLSAYLGGDLRRIRTSVLIGSIVPLLALLVWDAIAIGLFSQADQFTDPVELLTRVKWGGVPVMVEAFSLLAVGTSLLGTLLSFSQFFNEQLTNIRGDSGTRKWWTKNKVNFTATAIVIAPSLLVSTTVPDVFSAATDIAQGVGNVWNESKNADQKGISRARPALLGVGLFAFAIVVEQILQDLTKLQP</sequence>
<organism evidence="9 10">
    <name type="scientific">Escallonia herrerae</name>
    <dbReference type="NCBI Taxonomy" id="1293975"/>
    <lineage>
        <taxon>Eukaryota</taxon>
        <taxon>Viridiplantae</taxon>
        <taxon>Streptophyta</taxon>
        <taxon>Embryophyta</taxon>
        <taxon>Tracheophyta</taxon>
        <taxon>Spermatophyta</taxon>
        <taxon>Magnoliopsida</taxon>
        <taxon>eudicotyledons</taxon>
        <taxon>Gunneridae</taxon>
        <taxon>Pentapetalae</taxon>
        <taxon>asterids</taxon>
        <taxon>campanulids</taxon>
        <taxon>Escalloniales</taxon>
        <taxon>Escalloniaceae</taxon>
        <taxon>Escallonia</taxon>
    </lineage>
</organism>
<comment type="subcellular location">
    <subcellularLocation>
        <location evidence="1">Cell inner membrane</location>
        <topology evidence="1">Multi-pass membrane protein</topology>
    </subcellularLocation>
</comment>
<evidence type="ECO:0000313" key="10">
    <source>
        <dbReference type="Proteomes" id="UP001188597"/>
    </source>
</evidence>
<dbReference type="EMBL" id="JAVXUP010002166">
    <property type="protein sequence ID" value="KAK3005137.1"/>
    <property type="molecule type" value="Genomic_DNA"/>
</dbReference>
<evidence type="ECO:0000256" key="5">
    <source>
        <dbReference type="ARBA" id="ARBA00022692"/>
    </source>
</evidence>
<gene>
    <name evidence="9" type="ORF">RJ639_015674</name>
</gene>
<evidence type="ECO:0000256" key="6">
    <source>
        <dbReference type="ARBA" id="ARBA00022989"/>
    </source>
</evidence>
<keyword evidence="10" id="KW-1185">Reference proteome</keyword>
<evidence type="ECO:0000256" key="4">
    <source>
        <dbReference type="ARBA" id="ARBA00022519"/>
    </source>
</evidence>
<dbReference type="GO" id="GO:0005886">
    <property type="term" value="C:plasma membrane"/>
    <property type="evidence" value="ECO:0007669"/>
    <property type="project" value="UniProtKB-SubCell"/>
</dbReference>
<feature type="transmembrane region" description="Helical" evidence="8">
    <location>
        <begin position="123"/>
        <end position="144"/>
    </location>
</feature>
<name>A0AA88VAS9_9ASTE</name>
<comment type="caution">
    <text evidence="9">The sequence shown here is derived from an EMBL/GenBank/DDBJ whole genome shotgun (WGS) entry which is preliminary data.</text>
</comment>
<evidence type="ECO:0000256" key="2">
    <source>
        <dbReference type="ARBA" id="ARBA00022448"/>
    </source>
</evidence>
<keyword evidence="7 8" id="KW-0472">Membrane</keyword>
<evidence type="ECO:0000256" key="1">
    <source>
        <dbReference type="ARBA" id="ARBA00004429"/>
    </source>
</evidence>
<keyword evidence="3" id="KW-1003">Cell membrane</keyword>
<keyword evidence="4" id="KW-0997">Cell inner membrane</keyword>
<dbReference type="Proteomes" id="UP001188597">
    <property type="component" value="Unassembled WGS sequence"/>
</dbReference>
<dbReference type="InterPro" id="IPR018227">
    <property type="entry name" value="Amino_acid_transport_2"/>
</dbReference>
<keyword evidence="2" id="KW-0813">Transport</keyword>